<keyword evidence="1" id="KW-0732">Signal</keyword>
<feature type="domain" description="Ig-like" evidence="2">
    <location>
        <begin position="317"/>
        <end position="396"/>
    </location>
</feature>
<evidence type="ECO:0000256" key="1">
    <source>
        <dbReference type="SAM" id="SignalP"/>
    </source>
</evidence>
<sequence>MKVFFLFCFLIICTSGFAQLGFCEGSKGDPIFYEDFETASQLPAGTTNYTYVNQDPQDGQYTLSSQIGRVITSWHSSLPNGTISNRDALIVNASFSSGRFYRTEINGLCENTTYEFSAYLINIYNRSSTVCPDGGIPINVRFEIWDENDANLLKEGNTGNIPSQSSPEWEQYALTFQTEAGQDSVILKMFNNGDGGCGNDLAIDDIIFRSCGDLTTVTAENDENRIDICAEEAPITLRLEATPDYSVYNTHAYQWQESSDNQTWINIPGENDEIYNTPALNTSRYYRVKVAEDPVNLSANLCSSVSEIFTVNILKTPASPQSDGDVSICSDEEIPTLSVTIEENEVANWYDENNNLLVQNTTSYLPESPGTYYVEALNEGLECTPSAKTAIEFTINETPQVEDEVLQLCDGANLILDAGLPGLSYQWSTGENSEQIEINAAGSYSVVLTTAEGCSTTKNFEINQVDIAEIESVTSEEENIVVTPANEGDFEYSIDGTNFQSSNIFTLVPGGIYTIYMRDLSSCNTVIQEFPHIVIPKFITPNADGYNDDFSINGLEYFPSSEIRIFDRYGKLIKADDGKDFNWNGTLDGRSLPSDDYWYHIKIEGFKTLKGSFSLKR</sequence>
<dbReference type="AlphaFoldDB" id="A0A1I2KDV3"/>
<evidence type="ECO:0000313" key="3">
    <source>
        <dbReference type="EMBL" id="SFF63271.1"/>
    </source>
</evidence>
<feature type="signal peptide" evidence="1">
    <location>
        <begin position="1"/>
        <end position="18"/>
    </location>
</feature>
<feature type="chain" id="PRO_5011595029" evidence="1">
    <location>
        <begin position="19"/>
        <end position="617"/>
    </location>
</feature>
<evidence type="ECO:0000259" key="2">
    <source>
        <dbReference type="Pfam" id="PF19081"/>
    </source>
</evidence>
<dbReference type="EMBL" id="FOOH01000002">
    <property type="protein sequence ID" value="SFF63271.1"/>
    <property type="molecule type" value="Genomic_DNA"/>
</dbReference>
<dbReference type="Pfam" id="PF13585">
    <property type="entry name" value="CHU_C"/>
    <property type="match status" value="1"/>
</dbReference>
<keyword evidence="4" id="KW-1185">Reference proteome</keyword>
<organism evidence="3 4">
    <name type="scientific">Salegentibacter agarivorans</name>
    <dbReference type="NCBI Taxonomy" id="345907"/>
    <lineage>
        <taxon>Bacteria</taxon>
        <taxon>Pseudomonadati</taxon>
        <taxon>Bacteroidota</taxon>
        <taxon>Flavobacteriia</taxon>
        <taxon>Flavobacteriales</taxon>
        <taxon>Flavobacteriaceae</taxon>
        <taxon>Salegentibacter</taxon>
    </lineage>
</organism>
<reference evidence="4" key="1">
    <citation type="submission" date="2016-10" db="EMBL/GenBank/DDBJ databases">
        <authorList>
            <person name="Varghese N."/>
            <person name="Submissions S."/>
        </authorList>
    </citation>
    <scope>NUCLEOTIDE SEQUENCE [LARGE SCALE GENOMIC DNA]</scope>
    <source>
        <strain evidence="4">DSM 23515</strain>
    </source>
</reference>
<gene>
    <name evidence="3" type="ORF">SAMN04488033_102157</name>
</gene>
<dbReference type="InterPro" id="IPR026341">
    <property type="entry name" value="T9SS_type_B"/>
</dbReference>
<proteinExistence type="predicted"/>
<dbReference type="Proteomes" id="UP000199116">
    <property type="component" value="Unassembled WGS sequence"/>
</dbReference>
<evidence type="ECO:0000313" key="4">
    <source>
        <dbReference type="Proteomes" id="UP000199116"/>
    </source>
</evidence>
<dbReference type="NCBIfam" id="TIGR04131">
    <property type="entry name" value="Bac_Flav_CTERM"/>
    <property type="match status" value="1"/>
</dbReference>
<dbReference type="RefSeq" id="WP_093302658.1">
    <property type="nucleotide sequence ID" value="NZ_FOOH01000002.1"/>
</dbReference>
<accession>A0A1I2KDV3</accession>
<dbReference type="Pfam" id="PF19081">
    <property type="entry name" value="Ig_7"/>
    <property type="match status" value="1"/>
</dbReference>
<name>A0A1I2KDV3_9FLAO</name>
<dbReference type="InterPro" id="IPR044023">
    <property type="entry name" value="Ig_7"/>
</dbReference>
<dbReference type="Gene3D" id="2.60.120.260">
    <property type="entry name" value="Galactose-binding domain-like"/>
    <property type="match status" value="1"/>
</dbReference>
<protein>
    <submittedName>
        <fullName evidence="3">Gliding motility-associated C-terminal domain-containing protein</fullName>
    </submittedName>
</protein>